<gene>
    <name evidence="2" type="ORF">MPOCJGCO_4786</name>
</gene>
<evidence type="ECO:0000313" key="2">
    <source>
        <dbReference type="EMBL" id="GJE62652.1"/>
    </source>
</evidence>
<dbReference type="InterPro" id="IPR016181">
    <property type="entry name" value="Acyl_CoA_acyltransferase"/>
</dbReference>
<proteinExistence type="predicted"/>
<evidence type="ECO:0000259" key="1">
    <source>
        <dbReference type="Pfam" id="PF21926"/>
    </source>
</evidence>
<dbReference type="InterPro" id="IPR054597">
    <property type="entry name" value="FeeM_cat"/>
</dbReference>
<name>A0ABQ4U703_9HYPH</name>
<dbReference type="Gene3D" id="3.40.630.30">
    <property type="match status" value="1"/>
</dbReference>
<feature type="domain" description="N-acyl amino acid synthase FeeM catalytic core" evidence="1">
    <location>
        <begin position="34"/>
        <end position="191"/>
    </location>
</feature>
<dbReference type="EMBL" id="BPRB01000367">
    <property type="protein sequence ID" value="GJE62652.1"/>
    <property type="molecule type" value="Genomic_DNA"/>
</dbReference>
<keyword evidence="3" id="KW-1185">Reference proteome</keyword>
<dbReference type="Pfam" id="PF21926">
    <property type="entry name" value="FeeM"/>
    <property type="match status" value="1"/>
</dbReference>
<protein>
    <recommendedName>
        <fullName evidence="1">N-acyl amino acid synthase FeeM catalytic core domain-containing protein</fullName>
    </recommendedName>
</protein>
<dbReference type="Proteomes" id="UP001055057">
    <property type="component" value="Unassembled WGS sequence"/>
</dbReference>
<comment type="caution">
    <text evidence="2">The sequence shown here is derived from an EMBL/GenBank/DDBJ whole genome shotgun (WGS) entry which is preliminary data.</text>
</comment>
<evidence type="ECO:0000313" key="3">
    <source>
        <dbReference type="Proteomes" id="UP001055057"/>
    </source>
</evidence>
<reference evidence="2" key="2">
    <citation type="submission" date="2021-08" db="EMBL/GenBank/DDBJ databases">
        <authorList>
            <person name="Tani A."/>
            <person name="Ola A."/>
            <person name="Ogura Y."/>
            <person name="Katsura K."/>
            <person name="Hayashi T."/>
        </authorList>
    </citation>
    <scope>NUCLEOTIDE SEQUENCE</scope>
    <source>
        <strain evidence="2">DSM 23632</strain>
    </source>
</reference>
<accession>A0ABQ4U703</accession>
<dbReference type="SUPFAM" id="SSF55729">
    <property type="entry name" value="Acyl-CoA N-acyltransferases (Nat)"/>
    <property type="match status" value="1"/>
</dbReference>
<sequence>MSSVPYSAPLAERMQILLERISYRVIKTEREREDIYKLRYHAYLKEGAILYHASEKIHDHHDELPNAKIVGVYVDGALAASIRVHVVSINNTNSPAVEAFGDLINPYLSEGSIIIDPNRFVSDHSLARRTPDLPYATLRIPFMAAKYYGAQIATATVRKEHQAFYRRVLHYTVASEPRHYPTLIKPLSLMIVKFKDEEARVLKRYPFLAEYYRHEMASIFSEVPASADTNLFSASPKSLKADLSSVC</sequence>
<reference evidence="2" key="1">
    <citation type="journal article" date="2021" name="Front. Microbiol.">
        <title>Comprehensive Comparative Genomics and Phenotyping of Methylobacterium Species.</title>
        <authorList>
            <person name="Alessa O."/>
            <person name="Ogura Y."/>
            <person name="Fujitani Y."/>
            <person name="Takami H."/>
            <person name="Hayashi T."/>
            <person name="Sahin N."/>
            <person name="Tani A."/>
        </authorList>
    </citation>
    <scope>NUCLEOTIDE SEQUENCE</scope>
    <source>
        <strain evidence="2">DSM 23632</strain>
    </source>
</reference>
<organism evidence="2 3">
    <name type="scientific">Methylobacterium trifolii</name>
    <dbReference type="NCBI Taxonomy" id="1003092"/>
    <lineage>
        <taxon>Bacteria</taxon>
        <taxon>Pseudomonadati</taxon>
        <taxon>Pseudomonadota</taxon>
        <taxon>Alphaproteobacteria</taxon>
        <taxon>Hyphomicrobiales</taxon>
        <taxon>Methylobacteriaceae</taxon>
        <taxon>Methylobacterium</taxon>
    </lineage>
</organism>